<proteinExistence type="predicted"/>
<evidence type="ECO:0000313" key="3">
    <source>
        <dbReference type="Proteomes" id="UP001341840"/>
    </source>
</evidence>
<gene>
    <name evidence="2" type="ORF">PIB30_082579</name>
</gene>
<sequence>MVHMHHVDRVLRQYGGEQPVPRAPVDLTRLMTSTGRGEDRWWPGTLRTWYDGWRGWGSPRGRRLDDPRWMFAPPDLPVTTTHPRDDLAMPEEASARRRRAAALVRGRRPPANADPHRPPANARDRRRRERMGVRGGEDEAQEEADLFARYEDAGDEGDPPHVSPERPQRGDPDIIGSSSMMPPMHASQTAGYGASQPSPYAASPDPFFHTTLDAGTLDEVFDMIRALDTVMVSQAASYRIGRDQHLDPSSSAFVAFPLPFQGMGYTVSDFATSPAQYGTPPAYYDFLSGPNPTPRQDETAAHEPSPPPQPQRPARTVRPPRCGTGGHLHHGSDEL</sequence>
<dbReference type="EMBL" id="JASCZI010242929">
    <property type="protein sequence ID" value="MED6212369.1"/>
    <property type="molecule type" value="Genomic_DNA"/>
</dbReference>
<reference evidence="2 3" key="1">
    <citation type="journal article" date="2023" name="Plants (Basel)">
        <title>Bridging the Gap: Combining Genomics and Transcriptomics Approaches to Understand Stylosanthes scabra, an Orphan Legume from the Brazilian Caatinga.</title>
        <authorList>
            <person name="Ferreira-Neto J.R.C."/>
            <person name="da Silva M.D."/>
            <person name="Binneck E."/>
            <person name="de Melo N.F."/>
            <person name="da Silva R.H."/>
            <person name="de Melo A.L.T.M."/>
            <person name="Pandolfi V."/>
            <person name="Bustamante F.O."/>
            <person name="Brasileiro-Vidal A.C."/>
            <person name="Benko-Iseppon A.M."/>
        </authorList>
    </citation>
    <scope>NUCLEOTIDE SEQUENCE [LARGE SCALE GENOMIC DNA]</scope>
    <source>
        <tissue evidence="2">Leaves</tissue>
    </source>
</reference>
<feature type="region of interest" description="Disordered" evidence="1">
    <location>
        <begin position="281"/>
        <end position="335"/>
    </location>
</feature>
<protein>
    <submittedName>
        <fullName evidence="2">Uncharacterized protein</fullName>
    </submittedName>
</protein>
<feature type="compositionally biased region" description="Low complexity" evidence="1">
    <location>
        <begin position="312"/>
        <end position="321"/>
    </location>
</feature>
<keyword evidence="3" id="KW-1185">Reference proteome</keyword>
<evidence type="ECO:0000313" key="2">
    <source>
        <dbReference type="EMBL" id="MED6212369.1"/>
    </source>
</evidence>
<organism evidence="2 3">
    <name type="scientific">Stylosanthes scabra</name>
    <dbReference type="NCBI Taxonomy" id="79078"/>
    <lineage>
        <taxon>Eukaryota</taxon>
        <taxon>Viridiplantae</taxon>
        <taxon>Streptophyta</taxon>
        <taxon>Embryophyta</taxon>
        <taxon>Tracheophyta</taxon>
        <taxon>Spermatophyta</taxon>
        <taxon>Magnoliopsida</taxon>
        <taxon>eudicotyledons</taxon>
        <taxon>Gunneridae</taxon>
        <taxon>Pentapetalae</taxon>
        <taxon>rosids</taxon>
        <taxon>fabids</taxon>
        <taxon>Fabales</taxon>
        <taxon>Fabaceae</taxon>
        <taxon>Papilionoideae</taxon>
        <taxon>50 kb inversion clade</taxon>
        <taxon>dalbergioids sensu lato</taxon>
        <taxon>Dalbergieae</taxon>
        <taxon>Pterocarpus clade</taxon>
        <taxon>Stylosanthes</taxon>
    </lineage>
</organism>
<comment type="caution">
    <text evidence="2">The sequence shown here is derived from an EMBL/GenBank/DDBJ whole genome shotgun (WGS) entry which is preliminary data.</text>
</comment>
<feature type="compositionally biased region" description="Polar residues" evidence="1">
    <location>
        <begin position="176"/>
        <end position="198"/>
    </location>
</feature>
<evidence type="ECO:0000256" key="1">
    <source>
        <dbReference type="SAM" id="MobiDB-lite"/>
    </source>
</evidence>
<feature type="region of interest" description="Disordered" evidence="1">
    <location>
        <begin position="75"/>
        <end position="198"/>
    </location>
</feature>
<feature type="compositionally biased region" description="Basic and acidic residues" evidence="1">
    <location>
        <begin position="163"/>
        <end position="172"/>
    </location>
</feature>
<name>A0ABU6YSU2_9FABA</name>
<dbReference type="Proteomes" id="UP001341840">
    <property type="component" value="Unassembled WGS sequence"/>
</dbReference>
<feature type="compositionally biased region" description="Basic residues" evidence="1">
    <location>
        <begin position="96"/>
        <end position="108"/>
    </location>
</feature>
<accession>A0ABU6YSU2</accession>